<dbReference type="NCBIfam" id="NF010068">
    <property type="entry name" value="PRK13548.1"/>
    <property type="match status" value="1"/>
</dbReference>
<evidence type="ECO:0000256" key="1">
    <source>
        <dbReference type="ARBA" id="ARBA00022448"/>
    </source>
</evidence>
<evidence type="ECO:0000256" key="4">
    <source>
        <dbReference type="ARBA" id="ARBA00022967"/>
    </source>
</evidence>
<keyword evidence="3 7" id="KW-0067">ATP-binding</keyword>
<dbReference type="STRING" id="947013.SAMN04488109_0656"/>
<dbReference type="InterPro" id="IPR003439">
    <property type="entry name" value="ABC_transporter-like_ATP-bd"/>
</dbReference>
<dbReference type="EMBL" id="FQWQ01000001">
    <property type="protein sequence ID" value="SHG52372.1"/>
    <property type="molecule type" value="Genomic_DNA"/>
</dbReference>
<dbReference type="PROSITE" id="PS50893">
    <property type="entry name" value="ABC_TRANSPORTER_2"/>
    <property type="match status" value="1"/>
</dbReference>
<keyword evidence="8" id="KW-1185">Reference proteome</keyword>
<evidence type="ECO:0000256" key="5">
    <source>
        <dbReference type="ARBA" id="ARBA00037066"/>
    </source>
</evidence>
<keyword evidence="1" id="KW-0813">Transport</keyword>
<reference evidence="7 8" key="1">
    <citation type="submission" date="2016-11" db="EMBL/GenBank/DDBJ databases">
        <authorList>
            <person name="Jaros S."/>
            <person name="Januszkiewicz K."/>
            <person name="Wedrychowicz H."/>
        </authorList>
    </citation>
    <scope>NUCLEOTIDE SEQUENCE [LARGE SCALE GENOMIC DNA]</scope>
    <source>
        <strain evidence="7 8">DSM 24574</strain>
    </source>
</reference>
<comment type="function">
    <text evidence="5">Part of the ABC transporter complex HmuTUV involved in hemin import. Responsible for energy coupling to the transport system.</text>
</comment>
<dbReference type="CDD" id="cd03214">
    <property type="entry name" value="ABC_Iron-Siderophores_B12_Hemin"/>
    <property type="match status" value="1"/>
</dbReference>
<accession>A0A1M5KHT6</accession>
<dbReference type="InterPro" id="IPR027417">
    <property type="entry name" value="P-loop_NTPase"/>
</dbReference>
<sequence length="270" mass="30215">MYQASHLSYRVREKILLHDVSLAIAPGQFTAVVGPNGAGKSTLLKTMALEYAGYHGDIVINGKSAKAYSPRELSFVRAVLPQSTTVQFAFTVEQIVALGRHGYRSSRKENEAIVDEVMALTGTDVFRERSYLTLSGGEKQRVQLARVLVQVWEETLYPRYMLLDEPTSSLDIAQQQHIFSLAKKVCERNIGVMAIVHDLNQAVLFADHLYFLRDGKLVASGSAHDVFTKSIIEETFCCRVNVYRDPCNNCPYIIPEREVFAPSPSLVIEK</sequence>
<organism evidence="7 8">
    <name type="scientific">Chryseolinea serpens</name>
    <dbReference type="NCBI Taxonomy" id="947013"/>
    <lineage>
        <taxon>Bacteria</taxon>
        <taxon>Pseudomonadati</taxon>
        <taxon>Bacteroidota</taxon>
        <taxon>Cytophagia</taxon>
        <taxon>Cytophagales</taxon>
        <taxon>Fulvivirgaceae</taxon>
        <taxon>Chryseolinea</taxon>
    </lineage>
</organism>
<dbReference type="PROSITE" id="PS00211">
    <property type="entry name" value="ABC_TRANSPORTER_1"/>
    <property type="match status" value="1"/>
</dbReference>
<feature type="domain" description="ABC transporter" evidence="6">
    <location>
        <begin position="2"/>
        <end position="239"/>
    </location>
</feature>
<dbReference type="GO" id="GO:0016887">
    <property type="term" value="F:ATP hydrolysis activity"/>
    <property type="evidence" value="ECO:0007669"/>
    <property type="project" value="InterPro"/>
</dbReference>
<dbReference type="Gene3D" id="3.40.50.300">
    <property type="entry name" value="P-loop containing nucleotide triphosphate hydrolases"/>
    <property type="match status" value="1"/>
</dbReference>
<dbReference type="InterPro" id="IPR003593">
    <property type="entry name" value="AAA+_ATPase"/>
</dbReference>
<dbReference type="PANTHER" id="PTHR42794">
    <property type="entry name" value="HEMIN IMPORT ATP-BINDING PROTEIN HMUV"/>
    <property type="match status" value="1"/>
</dbReference>
<evidence type="ECO:0000313" key="8">
    <source>
        <dbReference type="Proteomes" id="UP000184212"/>
    </source>
</evidence>
<proteinExistence type="predicted"/>
<dbReference type="Pfam" id="PF00005">
    <property type="entry name" value="ABC_tran"/>
    <property type="match status" value="1"/>
</dbReference>
<protein>
    <submittedName>
        <fullName evidence="7">Iron complex transport system ATP-binding protein</fullName>
    </submittedName>
</protein>
<evidence type="ECO:0000313" key="7">
    <source>
        <dbReference type="EMBL" id="SHG52372.1"/>
    </source>
</evidence>
<evidence type="ECO:0000256" key="3">
    <source>
        <dbReference type="ARBA" id="ARBA00022840"/>
    </source>
</evidence>
<keyword evidence="4" id="KW-1278">Translocase</keyword>
<dbReference type="GO" id="GO:0005524">
    <property type="term" value="F:ATP binding"/>
    <property type="evidence" value="ECO:0007669"/>
    <property type="project" value="UniProtKB-KW"/>
</dbReference>
<dbReference type="SUPFAM" id="SSF52540">
    <property type="entry name" value="P-loop containing nucleoside triphosphate hydrolases"/>
    <property type="match status" value="1"/>
</dbReference>
<dbReference type="OrthoDB" id="9806726at2"/>
<dbReference type="Proteomes" id="UP000184212">
    <property type="component" value="Unassembled WGS sequence"/>
</dbReference>
<dbReference type="SMART" id="SM00382">
    <property type="entry name" value="AAA"/>
    <property type="match status" value="1"/>
</dbReference>
<gene>
    <name evidence="7" type="ORF">SAMN04488109_0656</name>
</gene>
<dbReference type="AlphaFoldDB" id="A0A1M5KHT6"/>
<evidence type="ECO:0000259" key="6">
    <source>
        <dbReference type="PROSITE" id="PS50893"/>
    </source>
</evidence>
<evidence type="ECO:0000256" key="2">
    <source>
        <dbReference type="ARBA" id="ARBA00022741"/>
    </source>
</evidence>
<name>A0A1M5KHT6_9BACT</name>
<keyword evidence="2" id="KW-0547">Nucleotide-binding</keyword>
<dbReference type="RefSeq" id="WP_073131035.1">
    <property type="nucleotide sequence ID" value="NZ_FQWQ01000001.1"/>
</dbReference>
<dbReference type="InterPro" id="IPR017871">
    <property type="entry name" value="ABC_transporter-like_CS"/>
</dbReference>
<dbReference type="PANTHER" id="PTHR42794:SF1">
    <property type="entry name" value="HEMIN IMPORT ATP-BINDING PROTEIN HMUV"/>
    <property type="match status" value="1"/>
</dbReference>